<dbReference type="AlphaFoldDB" id="A0A7K4Y471"/>
<dbReference type="Proteomes" id="UP000551127">
    <property type="component" value="Unassembled WGS sequence"/>
</dbReference>
<feature type="domain" description="C2H2-type" evidence="12">
    <location>
        <begin position="27"/>
        <end position="54"/>
    </location>
</feature>
<dbReference type="FunFam" id="3.30.160.60:FF:000097">
    <property type="entry name" value="Zinc finger protein"/>
    <property type="match status" value="1"/>
</dbReference>
<keyword evidence="7" id="KW-0805">Transcription regulation</keyword>
<evidence type="ECO:0000313" key="13">
    <source>
        <dbReference type="EMBL" id="NWR53812.1"/>
    </source>
</evidence>
<dbReference type="InterPro" id="IPR013087">
    <property type="entry name" value="Znf_C2H2_type"/>
</dbReference>
<evidence type="ECO:0000256" key="9">
    <source>
        <dbReference type="ARBA" id="ARBA00023163"/>
    </source>
</evidence>
<evidence type="ECO:0000256" key="5">
    <source>
        <dbReference type="ARBA" id="ARBA00022771"/>
    </source>
</evidence>
<evidence type="ECO:0000256" key="6">
    <source>
        <dbReference type="ARBA" id="ARBA00022833"/>
    </source>
</evidence>
<dbReference type="GO" id="GO:0000981">
    <property type="term" value="F:DNA-binding transcription factor activity, RNA polymerase II-specific"/>
    <property type="evidence" value="ECO:0007669"/>
    <property type="project" value="TreeGrafter"/>
</dbReference>
<evidence type="ECO:0000256" key="11">
    <source>
        <dbReference type="PROSITE-ProRule" id="PRU00042"/>
    </source>
</evidence>
<feature type="non-terminal residue" evidence="13">
    <location>
        <position position="1"/>
    </location>
</feature>
<dbReference type="Pfam" id="PF00096">
    <property type="entry name" value="zf-C2H2"/>
    <property type="match status" value="1"/>
</dbReference>
<evidence type="ECO:0000256" key="8">
    <source>
        <dbReference type="ARBA" id="ARBA00023125"/>
    </source>
</evidence>
<evidence type="ECO:0000256" key="2">
    <source>
        <dbReference type="ARBA" id="ARBA00004123"/>
    </source>
</evidence>
<evidence type="ECO:0000259" key="12">
    <source>
        <dbReference type="PROSITE" id="PS50157"/>
    </source>
</evidence>
<dbReference type="GO" id="GO:0008270">
    <property type="term" value="F:zinc ion binding"/>
    <property type="evidence" value="ECO:0007669"/>
    <property type="project" value="UniProtKB-KW"/>
</dbReference>
<keyword evidence="8" id="KW-0238">DNA-binding</keyword>
<gene>
    <name evidence="13" type="primary">Znf436_0</name>
    <name evidence="13" type="ORF">BUCABY_R09098</name>
</gene>
<dbReference type="SUPFAM" id="SSF57667">
    <property type="entry name" value="beta-beta-alpha zinc fingers"/>
    <property type="match status" value="1"/>
</dbReference>
<evidence type="ECO:0000256" key="10">
    <source>
        <dbReference type="ARBA" id="ARBA00023242"/>
    </source>
</evidence>
<keyword evidence="14" id="KW-1185">Reference proteome</keyword>
<keyword evidence="3" id="KW-0479">Metal-binding</keyword>
<dbReference type="GO" id="GO:0005634">
    <property type="term" value="C:nucleus"/>
    <property type="evidence" value="ECO:0007669"/>
    <property type="project" value="UniProtKB-SubCell"/>
</dbReference>
<comment type="caution">
    <text evidence="13">The sequence shown here is derived from an EMBL/GenBank/DDBJ whole genome shotgun (WGS) entry which is preliminary data.</text>
</comment>
<comment type="function">
    <text evidence="1">May be involved in transcriptional regulation.</text>
</comment>
<evidence type="ECO:0000313" key="14">
    <source>
        <dbReference type="Proteomes" id="UP000551127"/>
    </source>
</evidence>
<keyword evidence="5 11" id="KW-0863">Zinc-finger</keyword>
<proteinExistence type="predicted"/>
<dbReference type="OrthoDB" id="3437960at2759"/>
<dbReference type="SMART" id="SM00355">
    <property type="entry name" value="ZnF_C2H2"/>
    <property type="match status" value="2"/>
</dbReference>
<keyword evidence="10" id="KW-0539">Nucleus</keyword>
<evidence type="ECO:0000256" key="4">
    <source>
        <dbReference type="ARBA" id="ARBA00022737"/>
    </source>
</evidence>
<dbReference type="FunFam" id="3.30.160.60:FF:000446">
    <property type="entry name" value="Zinc finger protein"/>
    <property type="match status" value="1"/>
</dbReference>
<protein>
    <submittedName>
        <fullName evidence="13">ZN436 protein</fullName>
    </submittedName>
</protein>
<dbReference type="PANTHER" id="PTHR14196">
    <property type="entry name" value="ODD-SKIPPED - RELATED"/>
    <property type="match status" value="1"/>
</dbReference>
<dbReference type="InterPro" id="IPR050717">
    <property type="entry name" value="C2H2-ZF_Transcription_Reg"/>
</dbReference>
<dbReference type="PROSITE" id="PS00028">
    <property type="entry name" value="ZINC_FINGER_C2H2_1"/>
    <property type="match status" value="2"/>
</dbReference>
<evidence type="ECO:0000256" key="3">
    <source>
        <dbReference type="ARBA" id="ARBA00022723"/>
    </source>
</evidence>
<keyword evidence="4" id="KW-0677">Repeat</keyword>
<comment type="subcellular location">
    <subcellularLocation>
        <location evidence="2">Nucleus</location>
    </subcellularLocation>
</comment>
<evidence type="ECO:0000256" key="7">
    <source>
        <dbReference type="ARBA" id="ARBA00023015"/>
    </source>
</evidence>
<name>A0A7K4Y471_BUCAB</name>
<dbReference type="GO" id="GO:0000977">
    <property type="term" value="F:RNA polymerase II transcription regulatory region sequence-specific DNA binding"/>
    <property type="evidence" value="ECO:0007669"/>
    <property type="project" value="TreeGrafter"/>
</dbReference>
<organism evidence="13 14">
    <name type="scientific">Bucorvus abyssinicus</name>
    <name type="common">Northern ground-hornbill</name>
    <name type="synonym">Abyssinian ground-hornbill</name>
    <dbReference type="NCBI Taxonomy" id="153643"/>
    <lineage>
        <taxon>Eukaryota</taxon>
        <taxon>Metazoa</taxon>
        <taxon>Chordata</taxon>
        <taxon>Craniata</taxon>
        <taxon>Vertebrata</taxon>
        <taxon>Euteleostomi</taxon>
        <taxon>Archelosauria</taxon>
        <taxon>Archosauria</taxon>
        <taxon>Dinosauria</taxon>
        <taxon>Saurischia</taxon>
        <taxon>Theropoda</taxon>
        <taxon>Coelurosauria</taxon>
        <taxon>Aves</taxon>
        <taxon>Neognathae</taxon>
        <taxon>Neoaves</taxon>
        <taxon>Telluraves</taxon>
        <taxon>Coraciimorphae</taxon>
        <taxon>Bucerotiformes</taxon>
        <taxon>Bucorvidae</taxon>
        <taxon>Bucorvus</taxon>
    </lineage>
</organism>
<sequence>CNDCGQRFGQSTNLLQHRCTHTGEKPFSCTACGQSFSCSSHLKRHNKIHHGDGP</sequence>
<dbReference type="PANTHER" id="PTHR14196:SF12">
    <property type="entry name" value="ZINC FINGER PROTEIN 208-LIKE"/>
    <property type="match status" value="1"/>
</dbReference>
<dbReference type="Gene3D" id="3.30.160.60">
    <property type="entry name" value="Classic Zinc Finger"/>
    <property type="match status" value="2"/>
</dbReference>
<dbReference type="PROSITE" id="PS50157">
    <property type="entry name" value="ZINC_FINGER_C2H2_2"/>
    <property type="match status" value="2"/>
</dbReference>
<dbReference type="EMBL" id="VYZL01000009">
    <property type="protein sequence ID" value="NWR53812.1"/>
    <property type="molecule type" value="Genomic_DNA"/>
</dbReference>
<evidence type="ECO:0000256" key="1">
    <source>
        <dbReference type="ARBA" id="ARBA00003767"/>
    </source>
</evidence>
<dbReference type="InterPro" id="IPR036236">
    <property type="entry name" value="Znf_C2H2_sf"/>
</dbReference>
<feature type="non-terminal residue" evidence="13">
    <location>
        <position position="54"/>
    </location>
</feature>
<reference evidence="13 14" key="1">
    <citation type="submission" date="2019-09" db="EMBL/GenBank/DDBJ databases">
        <title>Bird 10,000 Genomes (B10K) Project - Family phase.</title>
        <authorList>
            <person name="Zhang G."/>
        </authorList>
    </citation>
    <scope>NUCLEOTIDE SEQUENCE [LARGE SCALE GENOMIC DNA]</scope>
    <source>
        <strain evidence="13">B10K-DU-012-80</strain>
    </source>
</reference>
<keyword evidence="6" id="KW-0862">Zinc</keyword>
<accession>A0A7K4Y471</accession>
<keyword evidence="9" id="KW-0804">Transcription</keyword>
<feature type="domain" description="C2H2-type" evidence="12">
    <location>
        <begin position="1"/>
        <end position="26"/>
    </location>
</feature>